<feature type="compositionally biased region" description="Basic and acidic residues" evidence="1">
    <location>
        <begin position="163"/>
        <end position="200"/>
    </location>
</feature>
<name>A0AAW0W1A9_CHEQU</name>
<dbReference type="AlphaFoldDB" id="A0AAW0W1A9"/>
<dbReference type="PANTHER" id="PTHR22973">
    <property type="entry name" value="LD35087P"/>
    <property type="match status" value="1"/>
</dbReference>
<dbReference type="PANTHER" id="PTHR22973:SF12">
    <property type="entry name" value="LD35087P"/>
    <property type="match status" value="1"/>
</dbReference>
<feature type="non-terminal residue" evidence="3">
    <location>
        <position position="226"/>
    </location>
</feature>
<comment type="caution">
    <text evidence="3">The sequence shown here is derived from an EMBL/GenBank/DDBJ whole genome shotgun (WGS) entry which is preliminary data.</text>
</comment>
<dbReference type="Proteomes" id="UP001445076">
    <property type="component" value="Unassembled WGS sequence"/>
</dbReference>
<dbReference type="GO" id="GO:0000062">
    <property type="term" value="F:fatty-acyl-CoA binding"/>
    <property type="evidence" value="ECO:0007669"/>
    <property type="project" value="InterPro"/>
</dbReference>
<feature type="region of interest" description="Disordered" evidence="1">
    <location>
        <begin position="163"/>
        <end position="205"/>
    </location>
</feature>
<dbReference type="GO" id="GO:0000139">
    <property type="term" value="C:Golgi membrane"/>
    <property type="evidence" value="ECO:0007669"/>
    <property type="project" value="TreeGrafter"/>
</dbReference>
<evidence type="ECO:0000259" key="2">
    <source>
        <dbReference type="PROSITE" id="PS51228"/>
    </source>
</evidence>
<dbReference type="PROSITE" id="PS51228">
    <property type="entry name" value="ACB_2"/>
    <property type="match status" value="1"/>
</dbReference>
<dbReference type="InterPro" id="IPR000582">
    <property type="entry name" value="Acyl-CoA-binding_protein"/>
</dbReference>
<dbReference type="EMBL" id="JARKIK010000091">
    <property type="protein sequence ID" value="KAK8723189.1"/>
    <property type="molecule type" value="Genomic_DNA"/>
</dbReference>
<dbReference type="InterPro" id="IPR052269">
    <property type="entry name" value="Golgi-PI4KB_interaction"/>
</dbReference>
<gene>
    <name evidence="3" type="ORF">OTU49_011895</name>
</gene>
<dbReference type="FunFam" id="1.20.80.10:FF:000017">
    <property type="entry name" value="Golgi resident protein GCP60"/>
    <property type="match status" value="1"/>
</dbReference>
<feature type="domain" description="ACB" evidence="2">
    <location>
        <begin position="55"/>
        <end position="146"/>
    </location>
</feature>
<proteinExistence type="predicted"/>
<reference evidence="3 4" key="1">
    <citation type="journal article" date="2024" name="BMC Genomics">
        <title>Genome assembly of redclaw crayfish (Cherax quadricarinatus) provides insights into its immune adaptation and hypoxia tolerance.</title>
        <authorList>
            <person name="Liu Z."/>
            <person name="Zheng J."/>
            <person name="Li H."/>
            <person name="Fang K."/>
            <person name="Wang S."/>
            <person name="He J."/>
            <person name="Zhou D."/>
            <person name="Weng S."/>
            <person name="Chi M."/>
            <person name="Gu Z."/>
            <person name="He J."/>
            <person name="Li F."/>
            <person name="Wang M."/>
        </authorList>
    </citation>
    <scope>NUCLEOTIDE SEQUENCE [LARGE SCALE GENOMIC DNA]</scope>
    <source>
        <strain evidence="3">ZL_2023a</strain>
    </source>
</reference>
<dbReference type="Pfam" id="PF00887">
    <property type="entry name" value="ACBP"/>
    <property type="match status" value="1"/>
</dbReference>
<dbReference type="Gene3D" id="1.20.80.10">
    <property type="match status" value="1"/>
</dbReference>
<dbReference type="InterPro" id="IPR014352">
    <property type="entry name" value="FERM/acyl-CoA-bd_prot_sf"/>
</dbReference>
<sequence length="226" mass="26341">MAGGEDTTETIPEVEAGVQAISVSHEPDTTTNMNQDDPQITLLENGVEVHWGFSLHDLYRIALKFYKEKEGKAVHFGYAEKCALVGLSQQVTHGPYDQVSSPPVGVLDVVGKDRRLAWQNLGSMSREEAKQQFIDKLSDMVPTFRPYVEALWADKLEKERQAREEEERQREEEERRKIEEEEQRKEEEERKKQEQTKRQIQEALNQQTYEQFRKYAEQQFPGNPEQ</sequence>
<accession>A0AAW0W1A9</accession>
<evidence type="ECO:0000256" key="1">
    <source>
        <dbReference type="SAM" id="MobiDB-lite"/>
    </source>
</evidence>
<protein>
    <recommendedName>
        <fullName evidence="2">ACB domain-containing protein</fullName>
    </recommendedName>
</protein>
<dbReference type="SUPFAM" id="SSF47027">
    <property type="entry name" value="Acyl-CoA binding protein"/>
    <property type="match status" value="1"/>
</dbReference>
<evidence type="ECO:0000313" key="3">
    <source>
        <dbReference type="EMBL" id="KAK8723189.1"/>
    </source>
</evidence>
<dbReference type="InterPro" id="IPR035984">
    <property type="entry name" value="Acyl-CoA-binding_sf"/>
</dbReference>
<keyword evidence="4" id="KW-1185">Reference proteome</keyword>
<organism evidence="3 4">
    <name type="scientific">Cherax quadricarinatus</name>
    <name type="common">Australian red claw crayfish</name>
    <dbReference type="NCBI Taxonomy" id="27406"/>
    <lineage>
        <taxon>Eukaryota</taxon>
        <taxon>Metazoa</taxon>
        <taxon>Ecdysozoa</taxon>
        <taxon>Arthropoda</taxon>
        <taxon>Crustacea</taxon>
        <taxon>Multicrustacea</taxon>
        <taxon>Malacostraca</taxon>
        <taxon>Eumalacostraca</taxon>
        <taxon>Eucarida</taxon>
        <taxon>Decapoda</taxon>
        <taxon>Pleocyemata</taxon>
        <taxon>Astacidea</taxon>
        <taxon>Parastacoidea</taxon>
        <taxon>Parastacidae</taxon>
        <taxon>Cherax</taxon>
    </lineage>
</organism>
<evidence type="ECO:0000313" key="4">
    <source>
        <dbReference type="Proteomes" id="UP001445076"/>
    </source>
</evidence>